<keyword evidence="5" id="KW-0999">Mitochondrion inner membrane</keyword>
<evidence type="ECO:0000256" key="6">
    <source>
        <dbReference type="ARBA" id="ARBA00022989"/>
    </source>
</evidence>
<keyword evidence="7" id="KW-0496">Mitochondrion</keyword>
<feature type="coiled-coil region" evidence="9">
    <location>
        <begin position="146"/>
        <end position="179"/>
    </location>
</feature>
<proteinExistence type="inferred from homology"/>
<reference evidence="11" key="1">
    <citation type="submission" date="2022-07" db="EMBL/GenBank/DDBJ databases">
        <title>Draft genome sequence of Zalerion maritima ATCC 34329, a (micro)plastics degrading marine fungus.</title>
        <authorList>
            <person name="Paco A."/>
            <person name="Goncalves M.F.M."/>
            <person name="Rocha-Santos T.A.P."/>
            <person name="Alves A."/>
        </authorList>
    </citation>
    <scope>NUCLEOTIDE SEQUENCE</scope>
    <source>
        <strain evidence="11">ATCC 34329</strain>
    </source>
</reference>
<dbReference type="InterPro" id="IPR022533">
    <property type="entry name" value="Cox20"/>
</dbReference>
<evidence type="ECO:0000256" key="3">
    <source>
        <dbReference type="ARBA" id="ARBA00017689"/>
    </source>
</evidence>
<feature type="compositionally biased region" description="Low complexity" evidence="10">
    <location>
        <begin position="16"/>
        <end position="27"/>
    </location>
</feature>
<evidence type="ECO:0000256" key="4">
    <source>
        <dbReference type="ARBA" id="ARBA00022692"/>
    </source>
</evidence>
<sequence length="185" mass="20457">MSSESGDGPSTGLGGSSSSNSTPGPRGLPQQIPDGGTKGKTIYATFSDIPKDRQPEQQKPAKYADLADKLDFQGLLKVHERPCGREGLLTGIGGGAAMGAIRFVFGTSVPKAANWAVGTFLLGSIASFEYCKFNRRQEHGRVKRLLKVYNAELKKKQEEEEASKRKAEEERRMEEVKTKQWYRFW</sequence>
<keyword evidence="9" id="KW-0175">Coiled coil</keyword>
<dbReference type="AlphaFoldDB" id="A0AAD5RNG1"/>
<feature type="region of interest" description="Disordered" evidence="10">
    <location>
        <begin position="1"/>
        <end position="41"/>
    </location>
</feature>
<evidence type="ECO:0000313" key="11">
    <source>
        <dbReference type="EMBL" id="KAJ2898424.1"/>
    </source>
</evidence>
<comment type="subcellular location">
    <subcellularLocation>
        <location evidence="1">Mitochondrion inner membrane</location>
    </subcellularLocation>
</comment>
<keyword evidence="12" id="KW-1185">Reference proteome</keyword>
<dbReference type="Proteomes" id="UP001201980">
    <property type="component" value="Unassembled WGS sequence"/>
</dbReference>
<evidence type="ECO:0000313" key="12">
    <source>
        <dbReference type="Proteomes" id="UP001201980"/>
    </source>
</evidence>
<dbReference type="EMBL" id="JAKWBI020000231">
    <property type="protein sequence ID" value="KAJ2898424.1"/>
    <property type="molecule type" value="Genomic_DNA"/>
</dbReference>
<protein>
    <recommendedName>
        <fullName evidence="3">Cytochrome c oxidase assembly protein COX20, mitochondrial</fullName>
    </recommendedName>
</protein>
<keyword evidence="8" id="KW-0472">Membrane</keyword>
<dbReference type="GO" id="GO:0033617">
    <property type="term" value="P:mitochondrial respiratory chain complex IV assembly"/>
    <property type="evidence" value="ECO:0007669"/>
    <property type="project" value="InterPro"/>
</dbReference>
<gene>
    <name evidence="11" type="ORF">MKZ38_003931</name>
</gene>
<keyword evidence="4" id="KW-0812">Transmembrane</keyword>
<evidence type="ECO:0000256" key="9">
    <source>
        <dbReference type="SAM" id="Coils"/>
    </source>
</evidence>
<evidence type="ECO:0000256" key="2">
    <source>
        <dbReference type="ARBA" id="ARBA00009575"/>
    </source>
</evidence>
<dbReference type="PANTHER" id="PTHR31586:SF1">
    <property type="entry name" value="CYTOCHROME C OXIDASE ASSEMBLY PROTEIN COX20, MITOCHONDRIAL"/>
    <property type="match status" value="1"/>
</dbReference>
<accession>A0AAD5RNG1</accession>
<comment type="similarity">
    <text evidence="2">Belongs to the COX20 family.</text>
</comment>
<dbReference type="PANTHER" id="PTHR31586">
    <property type="entry name" value="CYTOCHROME C OXIDASE PROTEIN 20"/>
    <property type="match status" value="1"/>
</dbReference>
<evidence type="ECO:0000256" key="7">
    <source>
        <dbReference type="ARBA" id="ARBA00023128"/>
    </source>
</evidence>
<evidence type="ECO:0000256" key="5">
    <source>
        <dbReference type="ARBA" id="ARBA00022792"/>
    </source>
</evidence>
<keyword evidence="6" id="KW-1133">Transmembrane helix</keyword>
<organism evidence="11 12">
    <name type="scientific">Zalerion maritima</name>
    <dbReference type="NCBI Taxonomy" id="339359"/>
    <lineage>
        <taxon>Eukaryota</taxon>
        <taxon>Fungi</taxon>
        <taxon>Dikarya</taxon>
        <taxon>Ascomycota</taxon>
        <taxon>Pezizomycotina</taxon>
        <taxon>Sordariomycetes</taxon>
        <taxon>Lulworthiomycetidae</taxon>
        <taxon>Lulworthiales</taxon>
        <taxon>Lulworthiaceae</taxon>
        <taxon>Zalerion</taxon>
    </lineage>
</organism>
<dbReference type="Pfam" id="PF12597">
    <property type="entry name" value="Cox20"/>
    <property type="match status" value="1"/>
</dbReference>
<evidence type="ECO:0000256" key="1">
    <source>
        <dbReference type="ARBA" id="ARBA00004273"/>
    </source>
</evidence>
<dbReference type="GO" id="GO:0005743">
    <property type="term" value="C:mitochondrial inner membrane"/>
    <property type="evidence" value="ECO:0007669"/>
    <property type="project" value="UniProtKB-SubCell"/>
</dbReference>
<comment type="caution">
    <text evidence="11">The sequence shown here is derived from an EMBL/GenBank/DDBJ whole genome shotgun (WGS) entry which is preliminary data.</text>
</comment>
<evidence type="ECO:0000256" key="10">
    <source>
        <dbReference type="SAM" id="MobiDB-lite"/>
    </source>
</evidence>
<name>A0AAD5RNG1_9PEZI</name>
<evidence type="ECO:0000256" key="8">
    <source>
        <dbReference type="ARBA" id="ARBA00023136"/>
    </source>
</evidence>